<gene>
    <name evidence="1" type="ORF">SARC_17180</name>
</gene>
<accession>A0A0L0F0P8</accession>
<keyword evidence="2" id="KW-1185">Reference proteome</keyword>
<evidence type="ECO:0000313" key="2">
    <source>
        <dbReference type="Proteomes" id="UP000054560"/>
    </source>
</evidence>
<feature type="non-terminal residue" evidence="1">
    <location>
        <position position="1"/>
    </location>
</feature>
<reference evidence="1 2" key="1">
    <citation type="submission" date="2011-02" db="EMBL/GenBank/DDBJ databases">
        <title>The Genome Sequence of Sphaeroforma arctica JP610.</title>
        <authorList>
            <consortium name="The Broad Institute Genome Sequencing Platform"/>
            <person name="Russ C."/>
            <person name="Cuomo C."/>
            <person name="Young S.K."/>
            <person name="Zeng Q."/>
            <person name="Gargeya S."/>
            <person name="Alvarado L."/>
            <person name="Berlin A."/>
            <person name="Chapman S.B."/>
            <person name="Chen Z."/>
            <person name="Freedman E."/>
            <person name="Gellesch M."/>
            <person name="Goldberg J."/>
            <person name="Griggs A."/>
            <person name="Gujja S."/>
            <person name="Heilman E."/>
            <person name="Heiman D."/>
            <person name="Howarth C."/>
            <person name="Mehta T."/>
            <person name="Neiman D."/>
            <person name="Pearson M."/>
            <person name="Roberts A."/>
            <person name="Saif S."/>
            <person name="Shea T."/>
            <person name="Shenoy N."/>
            <person name="Sisk P."/>
            <person name="Stolte C."/>
            <person name="Sykes S."/>
            <person name="White J."/>
            <person name="Yandava C."/>
            <person name="Burger G."/>
            <person name="Gray M.W."/>
            <person name="Holland P.W.H."/>
            <person name="King N."/>
            <person name="Lang F.B.F."/>
            <person name="Roger A.J."/>
            <person name="Ruiz-Trillo I."/>
            <person name="Haas B."/>
            <person name="Nusbaum C."/>
            <person name="Birren B."/>
        </authorList>
    </citation>
    <scope>NUCLEOTIDE SEQUENCE [LARGE SCALE GENOMIC DNA]</scope>
    <source>
        <strain evidence="1 2">JP610</strain>
    </source>
</reference>
<dbReference type="AlphaFoldDB" id="A0A0L0F0P8"/>
<dbReference type="GeneID" id="25917684"/>
<evidence type="ECO:0000313" key="1">
    <source>
        <dbReference type="EMBL" id="KNC70295.1"/>
    </source>
</evidence>
<sequence>LSGQLTPREARRVIESVTIAQEHATAVHKDLLRASAHGRVQQLRLLIADPA</sequence>
<name>A0A0L0F0P8_9EUKA</name>
<feature type="non-terminal residue" evidence="1">
    <location>
        <position position="51"/>
    </location>
</feature>
<dbReference type="Proteomes" id="UP000054560">
    <property type="component" value="Unassembled WGS sequence"/>
</dbReference>
<dbReference type="EMBL" id="KQ251555">
    <property type="protein sequence ID" value="KNC70295.1"/>
    <property type="molecule type" value="Genomic_DNA"/>
</dbReference>
<dbReference type="RefSeq" id="XP_014144197.1">
    <property type="nucleotide sequence ID" value="XM_014288722.1"/>
</dbReference>
<protein>
    <submittedName>
        <fullName evidence="1">Uncharacterized protein</fullName>
    </submittedName>
</protein>
<proteinExistence type="predicted"/>
<organism evidence="1 2">
    <name type="scientific">Sphaeroforma arctica JP610</name>
    <dbReference type="NCBI Taxonomy" id="667725"/>
    <lineage>
        <taxon>Eukaryota</taxon>
        <taxon>Ichthyosporea</taxon>
        <taxon>Ichthyophonida</taxon>
        <taxon>Sphaeroforma</taxon>
    </lineage>
</organism>